<evidence type="ECO:0000256" key="1">
    <source>
        <dbReference type="ARBA" id="ARBA00004141"/>
    </source>
</evidence>
<dbReference type="RefSeq" id="WP_122935309.1">
    <property type="nucleotide sequence ID" value="NZ_JBHSNT010000059.1"/>
</dbReference>
<comment type="subcellular location">
    <subcellularLocation>
        <location evidence="1">Membrane</location>
        <topology evidence="1">Multi-pass membrane protein</topology>
    </subcellularLocation>
</comment>
<accession>A0A3M8AMN7</accession>
<organism evidence="7 8">
    <name type="scientific">Agromyces tardus</name>
    <dbReference type="NCBI Taxonomy" id="2583849"/>
    <lineage>
        <taxon>Bacteria</taxon>
        <taxon>Bacillati</taxon>
        <taxon>Actinomycetota</taxon>
        <taxon>Actinomycetes</taxon>
        <taxon>Micrococcales</taxon>
        <taxon>Microbacteriaceae</taxon>
        <taxon>Agromyces</taxon>
    </lineage>
</organism>
<evidence type="ECO:0000256" key="4">
    <source>
        <dbReference type="ARBA" id="ARBA00022989"/>
    </source>
</evidence>
<feature type="transmembrane region" description="Helical" evidence="6">
    <location>
        <begin position="31"/>
        <end position="53"/>
    </location>
</feature>
<dbReference type="PIRSF" id="PIRSF006060">
    <property type="entry name" value="AA_transporter"/>
    <property type="match status" value="1"/>
</dbReference>
<feature type="transmembrane region" description="Helical" evidence="6">
    <location>
        <begin position="279"/>
        <end position="303"/>
    </location>
</feature>
<keyword evidence="5 6" id="KW-0472">Membrane</keyword>
<dbReference type="Gene3D" id="1.20.1740.10">
    <property type="entry name" value="Amino acid/polyamine transporter I"/>
    <property type="match status" value="1"/>
</dbReference>
<feature type="transmembrane region" description="Helical" evidence="6">
    <location>
        <begin position="377"/>
        <end position="396"/>
    </location>
</feature>
<feature type="transmembrane region" description="Helical" evidence="6">
    <location>
        <begin position="402"/>
        <end position="422"/>
    </location>
</feature>
<gene>
    <name evidence="7" type="ORF">EDM22_01945</name>
</gene>
<proteinExistence type="predicted"/>
<dbReference type="PANTHER" id="PTHR43243:SF4">
    <property type="entry name" value="CATIONIC AMINO ACID TRANSPORTER 4"/>
    <property type="match status" value="1"/>
</dbReference>
<evidence type="ECO:0000256" key="2">
    <source>
        <dbReference type="ARBA" id="ARBA00022448"/>
    </source>
</evidence>
<feature type="transmembrane region" description="Helical" evidence="6">
    <location>
        <begin position="434"/>
        <end position="453"/>
    </location>
</feature>
<dbReference type="Pfam" id="PF13520">
    <property type="entry name" value="AA_permease_2"/>
    <property type="match status" value="1"/>
</dbReference>
<dbReference type="Proteomes" id="UP000275048">
    <property type="component" value="Unassembled WGS sequence"/>
</dbReference>
<dbReference type="InterPro" id="IPR002293">
    <property type="entry name" value="AA/rel_permease1"/>
</dbReference>
<evidence type="ECO:0000313" key="7">
    <source>
        <dbReference type="EMBL" id="RNB52474.1"/>
    </source>
</evidence>
<evidence type="ECO:0000256" key="3">
    <source>
        <dbReference type="ARBA" id="ARBA00022692"/>
    </source>
</evidence>
<dbReference type="GO" id="GO:0016020">
    <property type="term" value="C:membrane"/>
    <property type="evidence" value="ECO:0007669"/>
    <property type="project" value="UniProtKB-SubCell"/>
</dbReference>
<feature type="transmembrane region" description="Helical" evidence="6">
    <location>
        <begin position="180"/>
        <end position="200"/>
    </location>
</feature>
<feature type="transmembrane region" description="Helical" evidence="6">
    <location>
        <begin position="147"/>
        <end position="168"/>
    </location>
</feature>
<dbReference type="GO" id="GO:0015171">
    <property type="term" value="F:amino acid transmembrane transporter activity"/>
    <property type="evidence" value="ECO:0007669"/>
    <property type="project" value="TreeGrafter"/>
</dbReference>
<dbReference type="AlphaFoldDB" id="A0A3M8AMN7"/>
<keyword evidence="3 6" id="KW-0812">Transmembrane</keyword>
<evidence type="ECO:0000313" key="8">
    <source>
        <dbReference type="Proteomes" id="UP000275048"/>
    </source>
</evidence>
<evidence type="ECO:0000256" key="6">
    <source>
        <dbReference type="SAM" id="Phobius"/>
    </source>
</evidence>
<keyword evidence="4 6" id="KW-1133">Transmembrane helix</keyword>
<dbReference type="EMBL" id="RHHB01000001">
    <property type="protein sequence ID" value="RNB52474.1"/>
    <property type="molecule type" value="Genomic_DNA"/>
</dbReference>
<protein>
    <submittedName>
        <fullName evidence="7">Amino acid permease</fullName>
    </submittedName>
</protein>
<keyword evidence="2" id="KW-0813">Transport</keyword>
<feature type="transmembrane region" description="Helical" evidence="6">
    <location>
        <begin position="328"/>
        <end position="356"/>
    </location>
</feature>
<name>A0A3M8AMN7_9MICO</name>
<feature type="transmembrane region" description="Helical" evidence="6">
    <location>
        <begin position="59"/>
        <end position="81"/>
    </location>
</feature>
<comment type="caution">
    <text evidence="7">The sequence shown here is derived from an EMBL/GenBank/DDBJ whole genome shotgun (WGS) entry which is preliminary data.</text>
</comment>
<evidence type="ECO:0000256" key="5">
    <source>
        <dbReference type="ARBA" id="ARBA00023136"/>
    </source>
</evidence>
<dbReference type="PANTHER" id="PTHR43243">
    <property type="entry name" value="INNER MEMBRANE TRANSPORTER YGJI-RELATED"/>
    <property type="match status" value="1"/>
</dbReference>
<feature type="transmembrane region" description="Helical" evidence="6">
    <location>
        <begin position="459"/>
        <end position="477"/>
    </location>
</feature>
<dbReference type="OrthoDB" id="9762947at2"/>
<sequence length="504" mass="53754">MNLRVKSVEASIADSVDVERSLKRSLGTWDLALMGIAVAVGAGIFSVGAQAAANFAGPSVIVSFILAAVTCGLAIMCYAEFASTVPVAGSAYTFTYATMGELLAWIIGWDLILEMFTGAAVIAKYWGVYLGEALLAFGIPFPATFEVAGLDVSWPAFLIVAVFTALLVAGTKLTARVGSVFTIIKVAIVLFVIVVGFFFIDAANYVPFIPEAVPTEGGAEDAWRQSLFSWATGAVPMQYGIFGLLSAASLVFFAFIGFDVVATSAEEVREPQKRLPRGIFLGLGIVTALYVLVSIVMTGMVSYTELAAEETPSLATAFRLVGQDWASAVISVGALAGLTTVIMVLLLGLSRIVFALSRDGLLPRWLSKTTEHTKTPARVQIIGGTVVALVAAFFDVGLLEEMINIGTLSAFVLVSLGIVVLRRTRPDLPRGFRVPWSPVLPVLSAVLCLWLMLNLTTLTWVRFLVWLALGVVIYLLYGRRRSRVGAEGGVSEVELPTVQGSTQD</sequence>
<reference evidence="7 8" key="1">
    <citation type="submission" date="2018-10" db="EMBL/GenBank/DDBJ databases">
        <title>Isolation, diversity and antibacterial activity of antinobacteria from the wheat rhizosphere soil.</title>
        <authorList>
            <person name="Sun T."/>
        </authorList>
    </citation>
    <scope>NUCLEOTIDE SEQUENCE [LARGE SCALE GENOMIC DNA]</scope>
    <source>
        <strain evidence="7 8">SJ-23</strain>
    </source>
</reference>
<feature type="transmembrane region" description="Helical" evidence="6">
    <location>
        <begin position="237"/>
        <end position="258"/>
    </location>
</feature>
<keyword evidence="8" id="KW-1185">Reference proteome</keyword>